<name>A0A398CA12_9BURK</name>
<accession>A0A398CA12</accession>
<dbReference type="OrthoDB" id="5298112at2"/>
<dbReference type="GO" id="GO:0005886">
    <property type="term" value="C:plasma membrane"/>
    <property type="evidence" value="ECO:0007669"/>
    <property type="project" value="InterPro"/>
</dbReference>
<sequence>MRSRPQRVWDHISVYLPVVLMGMLALATWWLVRSAPSAPSGAQEPVRGHEADYFMQGFSVKNFGPQGQLLSEVRGEMGRHYPDTDTLEIDRMRLRAQDAAGRVTHASADRALSNADGSEVQLFGNAKVVREAVPSVRGQAQPQLAFEGEFLHVWPQLERVRSNKPVTLTRGNDRFTANGLVYDNIAQVLELQGAVHGSLVPRKSK</sequence>
<dbReference type="InterPro" id="IPR026265">
    <property type="entry name" value="LptC"/>
</dbReference>
<evidence type="ECO:0000256" key="4">
    <source>
        <dbReference type="ARBA" id="ARBA00022989"/>
    </source>
</evidence>
<keyword evidence="8" id="KW-1185">Reference proteome</keyword>
<dbReference type="GO" id="GO:0015221">
    <property type="term" value="F:lipopolysaccharide transmembrane transporter activity"/>
    <property type="evidence" value="ECO:0007669"/>
    <property type="project" value="InterPro"/>
</dbReference>
<protein>
    <submittedName>
        <fullName evidence="7">LPS export ABC transporter periplasmic protein LptC</fullName>
    </submittedName>
</protein>
<dbReference type="Pfam" id="PF06835">
    <property type="entry name" value="LptC"/>
    <property type="match status" value="1"/>
</dbReference>
<dbReference type="RefSeq" id="WP_119109633.1">
    <property type="nucleotide sequence ID" value="NZ_QXJC01000004.1"/>
</dbReference>
<feature type="transmembrane region" description="Helical" evidence="6">
    <location>
        <begin position="12"/>
        <end position="32"/>
    </location>
</feature>
<keyword evidence="2" id="KW-0997">Cell inner membrane</keyword>
<organism evidence="7 8">
    <name type="scientific">Simplicispira hankyongi</name>
    <dbReference type="NCBI Taxonomy" id="2315688"/>
    <lineage>
        <taxon>Bacteria</taxon>
        <taxon>Pseudomonadati</taxon>
        <taxon>Pseudomonadota</taxon>
        <taxon>Betaproteobacteria</taxon>
        <taxon>Burkholderiales</taxon>
        <taxon>Comamonadaceae</taxon>
        <taxon>Simplicispira</taxon>
    </lineage>
</organism>
<gene>
    <name evidence="7" type="primary">lptC</name>
    <name evidence="7" type="ORF">D3F03_11875</name>
</gene>
<keyword evidence="1" id="KW-1003">Cell membrane</keyword>
<evidence type="ECO:0000256" key="5">
    <source>
        <dbReference type="ARBA" id="ARBA00023136"/>
    </source>
</evidence>
<evidence type="ECO:0000313" key="7">
    <source>
        <dbReference type="EMBL" id="RID97927.1"/>
    </source>
</evidence>
<dbReference type="GO" id="GO:0017089">
    <property type="term" value="F:glycolipid transfer activity"/>
    <property type="evidence" value="ECO:0007669"/>
    <property type="project" value="TreeGrafter"/>
</dbReference>
<dbReference type="AlphaFoldDB" id="A0A398CA12"/>
<evidence type="ECO:0000256" key="6">
    <source>
        <dbReference type="SAM" id="Phobius"/>
    </source>
</evidence>
<dbReference type="EMBL" id="QXJC01000004">
    <property type="protein sequence ID" value="RID97927.1"/>
    <property type="molecule type" value="Genomic_DNA"/>
</dbReference>
<evidence type="ECO:0000313" key="8">
    <source>
        <dbReference type="Proteomes" id="UP000266302"/>
    </source>
</evidence>
<keyword evidence="5 6" id="KW-0472">Membrane</keyword>
<keyword evidence="3 6" id="KW-0812">Transmembrane</keyword>
<dbReference type="GO" id="GO:0030288">
    <property type="term" value="C:outer membrane-bounded periplasmic space"/>
    <property type="evidence" value="ECO:0007669"/>
    <property type="project" value="TreeGrafter"/>
</dbReference>
<dbReference type="Proteomes" id="UP000266302">
    <property type="component" value="Unassembled WGS sequence"/>
</dbReference>
<evidence type="ECO:0000256" key="1">
    <source>
        <dbReference type="ARBA" id="ARBA00022475"/>
    </source>
</evidence>
<dbReference type="Gene3D" id="2.60.450.10">
    <property type="entry name" value="Lipopolysaccharide (LPS) transport protein A like domain"/>
    <property type="match status" value="1"/>
</dbReference>
<dbReference type="InterPro" id="IPR052363">
    <property type="entry name" value="LPS_export_LptC"/>
</dbReference>
<reference evidence="7 8" key="1">
    <citation type="submission" date="2018-09" db="EMBL/GenBank/DDBJ databases">
        <title>Draft genome of Simplicispira sp. NY-02.</title>
        <authorList>
            <person name="Im W.T."/>
        </authorList>
    </citation>
    <scope>NUCLEOTIDE SEQUENCE [LARGE SCALE GENOMIC DNA]</scope>
    <source>
        <strain evidence="7 8">NY-02</strain>
    </source>
</reference>
<evidence type="ECO:0000256" key="3">
    <source>
        <dbReference type="ARBA" id="ARBA00022692"/>
    </source>
</evidence>
<comment type="caution">
    <text evidence="7">The sequence shown here is derived from an EMBL/GenBank/DDBJ whole genome shotgun (WGS) entry which is preliminary data.</text>
</comment>
<evidence type="ECO:0000256" key="2">
    <source>
        <dbReference type="ARBA" id="ARBA00022519"/>
    </source>
</evidence>
<dbReference type="PANTHER" id="PTHR37481">
    <property type="entry name" value="LIPOPOLYSACCHARIDE EXPORT SYSTEM PROTEIN LPTC"/>
    <property type="match status" value="1"/>
</dbReference>
<dbReference type="PANTHER" id="PTHR37481:SF1">
    <property type="entry name" value="LIPOPOLYSACCHARIDE EXPORT SYSTEM PROTEIN LPTC"/>
    <property type="match status" value="1"/>
</dbReference>
<dbReference type="InterPro" id="IPR010664">
    <property type="entry name" value="LipoPS_assembly_LptC-rel"/>
</dbReference>
<dbReference type="NCBIfam" id="TIGR04409">
    <property type="entry name" value="LptC_YrbK"/>
    <property type="match status" value="1"/>
</dbReference>
<proteinExistence type="predicted"/>
<keyword evidence="4 6" id="KW-1133">Transmembrane helix</keyword>